<dbReference type="Proteomes" id="UP000009336">
    <property type="component" value="Unassembled WGS sequence"/>
</dbReference>
<evidence type="ECO:0000259" key="1">
    <source>
        <dbReference type="Pfam" id="PF04230"/>
    </source>
</evidence>
<evidence type="ECO:0000313" key="2">
    <source>
        <dbReference type="EMBL" id="EKT54125.1"/>
    </source>
</evidence>
<dbReference type="RefSeq" id="WP_008913576.1">
    <property type="nucleotide sequence ID" value="NZ_KB233226.1"/>
</dbReference>
<gene>
    <name evidence="2" type="ORF">OOA_18044</name>
</gene>
<organism evidence="2 3">
    <name type="scientific">Providencia burhodogranariea DSM 19968</name>
    <dbReference type="NCBI Taxonomy" id="1141662"/>
    <lineage>
        <taxon>Bacteria</taxon>
        <taxon>Pseudomonadati</taxon>
        <taxon>Pseudomonadota</taxon>
        <taxon>Gammaproteobacteria</taxon>
        <taxon>Enterobacterales</taxon>
        <taxon>Morganellaceae</taxon>
        <taxon>Providencia</taxon>
    </lineage>
</organism>
<accession>K8WD07</accession>
<reference evidence="2 3" key="1">
    <citation type="journal article" date="2012" name="BMC Genomics">
        <title>Comparative genomics of bacteria in the genus Providencia isolated from wild Drosophila melanogaster.</title>
        <authorList>
            <person name="Galac M.R."/>
            <person name="Lazzaro B.P."/>
        </authorList>
    </citation>
    <scope>NUCLEOTIDE SEQUENCE [LARGE SCALE GENOMIC DNA]</scope>
    <source>
        <strain evidence="2 3">DSM 19968</strain>
    </source>
</reference>
<feature type="domain" description="Polysaccharide pyruvyl transferase" evidence="1">
    <location>
        <begin position="13"/>
        <end position="309"/>
    </location>
</feature>
<dbReference type="STRING" id="1141662.OOA_18044"/>
<name>K8WD07_9GAMM</name>
<comment type="caution">
    <text evidence="2">The sequence shown here is derived from an EMBL/GenBank/DDBJ whole genome shotgun (WGS) entry which is preliminary data.</text>
</comment>
<dbReference type="HOGENOM" id="CLU_025617_1_0_6"/>
<keyword evidence="3" id="KW-1185">Reference proteome</keyword>
<evidence type="ECO:0000313" key="3">
    <source>
        <dbReference type="Proteomes" id="UP000009336"/>
    </source>
</evidence>
<dbReference type="eggNOG" id="COG2327">
    <property type="taxonomic scope" value="Bacteria"/>
</dbReference>
<protein>
    <recommendedName>
        <fullName evidence="1">Polysaccharide pyruvyl transferase domain-containing protein</fullName>
    </recommendedName>
</protein>
<dbReference type="AlphaFoldDB" id="K8WD07"/>
<dbReference type="Pfam" id="PF04230">
    <property type="entry name" value="PS_pyruv_trans"/>
    <property type="match status" value="1"/>
</dbReference>
<sequence>MKIGILTQPLRNNYGGLLQAYALQAFLKKHGHDVMTVDFQKENKPRFFGFKGIALNITKKYIFRKKIKSILPLTEKDKNKINQHSARFIAQNINRTQLITSLEEFTYLTQYNFDAYIVGSDQVWRPPYSPGMSAFFLEFLKDDIKTKRIAYAASFGVDHCDEFSKDELIRYTALAKKFDLIGVREDSAVNLCDRHFGIKAEHVLDPTLLLEKDDYIELIKKDNLPPLDGDMMVYVLDQTEEKKRIISEVKNKYKLKPYSIMPNDIDDVYPPVTKWLKGFMDAKFIVTDSFHGVVFSIIFNKPFIAIGNNDRGLARFLSILKLFNLENHLIVQLQDLEKTLNLLPINYTIINDLLKIKKEHSVLFITNALGEKK</sequence>
<dbReference type="PATRIC" id="fig|1141662.3.peg.3662"/>
<dbReference type="OrthoDB" id="9799278at2"/>
<dbReference type="InterPro" id="IPR007345">
    <property type="entry name" value="Polysacch_pyruvyl_Trfase"/>
</dbReference>
<proteinExistence type="predicted"/>
<dbReference type="EMBL" id="AKKL01000050">
    <property type="protein sequence ID" value="EKT54125.1"/>
    <property type="molecule type" value="Genomic_DNA"/>
</dbReference>